<dbReference type="Pfam" id="PF00274">
    <property type="entry name" value="Glycolytic"/>
    <property type="match status" value="1"/>
</dbReference>
<dbReference type="NCBIfam" id="NF033379">
    <property type="entry name" value="FrucBisAld_I"/>
    <property type="match status" value="1"/>
</dbReference>
<dbReference type="InterPro" id="IPR013785">
    <property type="entry name" value="Aldolase_TIM"/>
</dbReference>
<sequence>MDTRSELQATVDALVQAGKGLLAADESGPTIAKRFERIGVASSEESRRTWRNLLLSAPGLGEFISGVILYEETLGQRADDGTLLPELAARHGIVPGIKVDKGKLALAHAPGDEITEGLDGLAKRLAAYRQQGARFAKWRAVYNVSDKLPGRLAIQANAQALARYAAICQETGVVPIVEPEVLMDGAHSMARCAEVTEAVLHEVFHALHRHAVVLEHMLLKPSMVLPGKEAGQAAPAEVAMQTVQVLKRTVPAAVPGIFFLSGGQTPAEATANLDAMNRLAPLPWRLSFSYGRALQEPPLLAWRGEAANAAQAQRALLQRSRLNGMACLGQRMIDARMQVENGFHTSHSAARRSPFAFSVPR</sequence>
<evidence type="ECO:0000256" key="3">
    <source>
        <dbReference type="ARBA" id="ARBA00010387"/>
    </source>
</evidence>
<organism evidence="9 10">
    <name type="scientific">Cupriavidus basilensis OR16</name>
    <dbReference type="NCBI Taxonomy" id="1127483"/>
    <lineage>
        <taxon>Bacteria</taxon>
        <taxon>Pseudomonadati</taxon>
        <taxon>Pseudomonadota</taxon>
        <taxon>Betaproteobacteria</taxon>
        <taxon>Burkholderiales</taxon>
        <taxon>Burkholderiaceae</taxon>
        <taxon>Cupriavidus</taxon>
    </lineage>
</organism>
<dbReference type="Gene3D" id="3.20.20.70">
    <property type="entry name" value="Aldolase class I"/>
    <property type="match status" value="1"/>
</dbReference>
<dbReference type="Proteomes" id="UP000005808">
    <property type="component" value="Unassembled WGS sequence"/>
</dbReference>
<dbReference type="RefSeq" id="WP_006158159.1">
    <property type="nucleotide sequence ID" value="NZ_AHJE01000029.1"/>
</dbReference>
<dbReference type="UniPathway" id="UPA00109">
    <property type="reaction ID" value="UER00183"/>
</dbReference>
<evidence type="ECO:0000256" key="2">
    <source>
        <dbReference type="ARBA" id="ARBA00004714"/>
    </source>
</evidence>
<keyword evidence="5" id="KW-0324">Glycolysis</keyword>
<comment type="similarity">
    <text evidence="3">Belongs to the class I fructose-bisphosphate aldolase family.</text>
</comment>
<keyword evidence="6" id="KW-0456">Lyase</keyword>
<gene>
    <name evidence="9" type="ORF">OR16_12635</name>
</gene>
<comment type="catalytic activity">
    <reaction evidence="1">
        <text>beta-D-fructose 1,6-bisphosphate = D-glyceraldehyde 3-phosphate + dihydroxyacetone phosphate</text>
        <dbReference type="Rhea" id="RHEA:14729"/>
        <dbReference type="ChEBI" id="CHEBI:32966"/>
        <dbReference type="ChEBI" id="CHEBI:57642"/>
        <dbReference type="ChEBI" id="CHEBI:59776"/>
        <dbReference type="EC" id="4.1.2.13"/>
    </reaction>
</comment>
<dbReference type="AlphaFoldDB" id="H1S445"/>
<evidence type="ECO:0000313" key="9">
    <source>
        <dbReference type="EMBL" id="EHP42684.1"/>
    </source>
</evidence>
<dbReference type="InterPro" id="IPR000741">
    <property type="entry name" value="FBA_I"/>
</dbReference>
<comment type="caution">
    <text evidence="9">The sequence shown here is derived from an EMBL/GenBank/DDBJ whole genome shotgun (WGS) entry which is preliminary data.</text>
</comment>
<proteinExistence type="inferred from homology"/>
<reference evidence="9 10" key="1">
    <citation type="journal article" date="2012" name="J. Bacteriol.">
        <title>De Novo Genome Project of Cupriavidus basilensis OR16.</title>
        <authorList>
            <person name="Cserhati M."/>
            <person name="Kriszt B."/>
            <person name="Szoboszlay S."/>
            <person name="Toth A."/>
            <person name="Szabo I."/>
            <person name="Tancsics A."/>
            <person name="Nagy I."/>
            <person name="Horvath B."/>
            <person name="Nagy I."/>
            <person name="Kukolya J."/>
        </authorList>
    </citation>
    <scope>NUCLEOTIDE SEQUENCE [LARGE SCALE GENOMIC DNA]</scope>
    <source>
        <strain evidence="9 10">OR16</strain>
    </source>
</reference>
<evidence type="ECO:0000256" key="8">
    <source>
        <dbReference type="ARBA" id="ARBA00072515"/>
    </source>
</evidence>
<evidence type="ECO:0000256" key="4">
    <source>
        <dbReference type="ARBA" id="ARBA00013068"/>
    </source>
</evidence>
<comment type="pathway">
    <text evidence="2">Carbohydrate degradation; glycolysis; D-glyceraldehyde 3-phosphate and glycerone phosphate from D-glucose: step 4/4.</text>
</comment>
<dbReference type="EC" id="4.1.2.13" evidence="4"/>
<dbReference type="EMBL" id="AHJE01000029">
    <property type="protein sequence ID" value="EHP42684.1"/>
    <property type="molecule type" value="Genomic_DNA"/>
</dbReference>
<dbReference type="GO" id="GO:0006096">
    <property type="term" value="P:glycolytic process"/>
    <property type="evidence" value="ECO:0007669"/>
    <property type="project" value="UniProtKB-UniPathway"/>
</dbReference>
<dbReference type="SUPFAM" id="SSF51569">
    <property type="entry name" value="Aldolase"/>
    <property type="match status" value="1"/>
</dbReference>
<dbReference type="GO" id="GO:0004332">
    <property type="term" value="F:fructose-bisphosphate aldolase activity"/>
    <property type="evidence" value="ECO:0007669"/>
    <property type="project" value="UniProtKB-EC"/>
</dbReference>
<dbReference type="PATRIC" id="fig|1127483.3.peg.2535"/>
<protein>
    <recommendedName>
        <fullName evidence="8">Probable fructose-bisphosphate aldolase class 1</fullName>
        <ecNumber evidence="4">4.1.2.13</ecNumber>
    </recommendedName>
    <alternativeName>
        <fullName evidence="7">Fructose-bisphosphate aldolase class I</fullName>
    </alternativeName>
</protein>
<accession>H1S445</accession>
<evidence type="ECO:0000256" key="1">
    <source>
        <dbReference type="ARBA" id="ARBA00000441"/>
    </source>
</evidence>
<name>H1S445_9BURK</name>
<evidence type="ECO:0000313" key="10">
    <source>
        <dbReference type="Proteomes" id="UP000005808"/>
    </source>
</evidence>
<evidence type="ECO:0000256" key="6">
    <source>
        <dbReference type="ARBA" id="ARBA00023239"/>
    </source>
</evidence>
<dbReference type="PANTHER" id="PTHR11627">
    <property type="entry name" value="FRUCTOSE-BISPHOSPHATE ALDOLASE"/>
    <property type="match status" value="1"/>
</dbReference>
<dbReference type="FunFam" id="3.20.20.70:FF:000140">
    <property type="entry name" value="Fructose-bisphosphate aldolase"/>
    <property type="match status" value="1"/>
</dbReference>
<evidence type="ECO:0000256" key="7">
    <source>
        <dbReference type="ARBA" id="ARBA00029799"/>
    </source>
</evidence>
<evidence type="ECO:0000256" key="5">
    <source>
        <dbReference type="ARBA" id="ARBA00023152"/>
    </source>
</evidence>